<dbReference type="Proteomes" id="UP001056429">
    <property type="component" value="Unassembled WGS sequence"/>
</dbReference>
<dbReference type="Gene3D" id="3.90.79.10">
    <property type="entry name" value="Nucleoside Triphosphate Pyrophosphohydrolase"/>
    <property type="match status" value="1"/>
</dbReference>
<sequence>MDKATKCIVIIKDDFKNVFIVQKKGKRTEPKMWQLLEVEVKGKSTEDKCIEKMIKKNISSILFNKTAIKDYVLDEETGDILRIYSGQLKERISLHKDFVKTTWIGENKLDELDFIPEHKEILKDYFKSEV</sequence>
<protein>
    <submittedName>
        <fullName evidence="1">Uncharacterized protein</fullName>
    </submittedName>
</protein>
<proteinExistence type="predicted"/>
<dbReference type="AlphaFoldDB" id="A0A9J6P404"/>
<name>A0A9J6P404_9CLOT</name>
<dbReference type="EMBL" id="JAGSOJ010000003">
    <property type="protein sequence ID" value="MCM1991267.1"/>
    <property type="molecule type" value="Genomic_DNA"/>
</dbReference>
<evidence type="ECO:0000313" key="2">
    <source>
        <dbReference type="Proteomes" id="UP001056429"/>
    </source>
</evidence>
<evidence type="ECO:0000313" key="1">
    <source>
        <dbReference type="EMBL" id="MCM1991267.1"/>
    </source>
</evidence>
<comment type="caution">
    <text evidence="1">The sequence shown here is derived from an EMBL/GenBank/DDBJ whole genome shotgun (WGS) entry which is preliminary data.</text>
</comment>
<reference evidence="1" key="1">
    <citation type="journal article" date="2021" name="mSystems">
        <title>Bacteria and Archaea Synergistically Convert Glycine Betaine to Biogenic Methane in the Formosa Cold Seep of the South China Sea.</title>
        <authorList>
            <person name="Li L."/>
            <person name="Zhang W."/>
            <person name="Zhang S."/>
            <person name="Song L."/>
            <person name="Sun Q."/>
            <person name="Zhang H."/>
            <person name="Xiang H."/>
            <person name="Dong X."/>
        </authorList>
    </citation>
    <scope>NUCLEOTIDE SEQUENCE</scope>
    <source>
        <strain evidence="1">ZWT</strain>
    </source>
</reference>
<gene>
    <name evidence="1" type="ORF">KDK92_16145</name>
</gene>
<accession>A0A9J6P404</accession>
<dbReference type="RefSeq" id="WP_250860373.1">
    <property type="nucleotide sequence ID" value="NZ_JAGSOJ010000003.1"/>
</dbReference>
<keyword evidence="2" id="KW-1185">Reference proteome</keyword>
<organism evidence="1 2">
    <name type="scientific">Oceanirhabdus seepicola</name>
    <dbReference type="NCBI Taxonomy" id="2828781"/>
    <lineage>
        <taxon>Bacteria</taxon>
        <taxon>Bacillati</taxon>
        <taxon>Bacillota</taxon>
        <taxon>Clostridia</taxon>
        <taxon>Eubacteriales</taxon>
        <taxon>Clostridiaceae</taxon>
        <taxon>Oceanirhabdus</taxon>
    </lineage>
</organism>
<reference evidence="1" key="2">
    <citation type="submission" date="2021-04" db="EMBL/GenBank/DDBJ databases">
        <authorList>
            <person name="Dong X."/>
        </authorList>
    </citation>
    <scope>NUCLEOTIDE SEQUENCE</scope>
    <source>
        <strain evidence="1">ZWT</strain>
    </source>
</reference>